<gene>
    <name evidence="4" type="ORF">FYC77_10445</name>
</gene>
<reference evidence="4 5" key="1">
    <citation type="submission" date="2019-08" db="EMBL/GenBank/DDBJ databases">
        <title>Archaea genome.</title>
        <authorList>
            <person name="Kajale S."/>
            <person name="Shouche Y."/>
            <person name="Deshpande N."/>
            <person name="Sharma A."/>
        </authorList>
    </citation>
    <scope>NUCLEOTIDE SEQUENCE [LARGE SCALE GENOMIC DNA]</scope>
    <source>
        <strain evidence="4 5">ESP3B_9</strain>
    </source>
</reference>
<keyword evidence="2" id="KW-0812">Transmembrane</keyword>
<organism evidence="4 5">
    <name type="scientific">Natrialba swarupiae</name>
    <dbReference type="NCBI Taxonomy" id="2448032"/>
    <lineage>
        <taxon>Archaea</taxon>
        <taxon>Methanobacteriati</taxon>
        <taxon>Methanobacteriota</taxon>
        <taxon>Stenosarchaea group</taxon>
        <taxon>Halobacteria</taxon>
        <taxon>Halobacteriales</taxon>
        <taxon>Natrialbaceae</taxon>
        <taxon>Natrialba</taxon>
    </lineage>
</organism>
<keyword evidence="5" id="KW-1185">Reference proteome</keyword>
<dbReference type="RefSeq" id="WP_149081445.1">
    <property type="nucleotide sequence ID" value="NZ_VTAW01000011.1"/>
</dbReference>
<feature type="region of interest" description="Disordered" evidence="1">
    <location>
        <begin position="1"/>
        <end position="114"/>
    </location>
</feature>
<evidence type="ECO:0000256" key="1">
    <source>
        <dbReference type="SAM" id="MobiDB-lite"/>
    </source>
</evidence>
<keyword evidence="2" id="KW-1133">Transmembrane helix</keyword>
<feature type="transmembrane region" description="Helical" evidence="2">
    <location>
        <begin position="184"/>
        <end position="211"/>
    </location>
</feature>
<feature type="compositionally biased region" description="Basic and acidic residues" evidence="1">
    <location>
        <begin position="31"/>
        <end position="47"/>
    </location>
</feature>
<keyword evidence="2" id="KW-0472">Membrane</keyword>
<accession>A0A5D5AJN9</accession>
<sequence length="227" mass="23993">MPDDEDDQWSTVGNDDLEDVSAAEGGSEPSGFDHTDSSDSTDSRADVDSGDDFDSDDDANSSENADVGWPPQSDENDRDESEPAGTDSARGVESEPRANAAVGADDESRPRPDEQYCPSCGEIIKKEARICPHCGVDHGGSASSQEKDPTIAALLSGIGLIFPIAAGAGQMYNGQMGKGIAFCLVQFFNAMLIILLIGLITFPLVGIYTIYDAHQTAKKVNQGEITV</sequence>
<dbReference type="EMBL" id="VTAW01000011">
    <property type="protein sequence ID" value="TYT62108.1"/>
    <property type="molecule type" value="Genomic_DNA"/>
</dbReference>
<evidence type="ECO:0000256" key="2">
    <source>
        <dbReference type="SAM" id="Phobius"/>
    </source>
</evidence>
<evidence type="ECO:0000313" key="4">
    <source>
        <dbReference type="EMBL" id="TYT62108.1"/>
    </source>
</evidence>
<dbReference type="AlphaFoldDB" id="A0A5D5AJN9"/>
<protein>
    <submittedName>
        <fullName evidence="4">Zinc ribbon domain-containing protein</fullName>
    </submittedName>
</protein>
<proteinExistence type="predicted"/>
<evidence type="ECO:0000313" key="5">
    <source>
        <dbReference type="Proteomes" id="UP000324104"/>
    </source>
</evidence>
<feature type="domain" description="Putative zinc-ribbon" evidence="3">
    <location>
        <begin position="114"/>
        <end position="137"/>
    </location>
</feature>
<dbReference type="Proteomes" id="UP000324104">
    <property type="component" value="Unassembled WGS sequence"/>
</dbReference>
<comment type="caution">
    <text evidence="4">The sequence shown here is derived from an EMBL/GenBank/DDBJ whole genome shotgun (WGS) entry which is preliminary data.</text>
</comment>
<dbReference type="InterPro" id="IPR059113">
    <property type="entry name" value="Znf_ribbon"/>
</dbReference>
<feature type="compositionally biased region" description="Acidic residues" evidence="1">
    <location>
        <begin position="48"/>
        <end position="60"/>
    </location>
</feature>
<evidence type="ECO:0000259" key="3">
    <source>
        <dbReference type="Pfam" id="PF13248"/>
    </source>
</evidence>
<name>A0A5D5AJN9_9EURY</name>
<dbReference type="Pfam" id="PF13248">
    <property type="entry name" value="Zn_ribbon_3"/>
    <property type="match status" value="1"/>
</dbReference>
<feature type="transmembrane region" description="Helical" evidence="2">
    <location>
        <begin position="151"/>
        <end position="172"/>
    </location>
</feature>